<dbReference type="GO" id="GO:0046872">
    <property type="term" value="F:metal ion binding"/>
    <property type="evidence" value="ECO:0007669"/>
    <property type="project" value="UniProtKB-KW"/>
</dbReference>
<organism evidence="26 27">
    <name type="scientific">Oxalicibacterium faecigallinarum</name>
    <dbReference type="NCBI Taxonomy" id="573741"/>
    <lineage>
        <taxon>Bacteria</taxon>
        <taxon>Pseudomonadati</taxon>
        <taxon>Pseudomonadota</taxon>
        <taxon>Betaproteobacteria</taxon>
        <taxon>Burkholderiales</taxon>
        <taxon>Oxalobacteraceae</taxon>
        <taxon>Oxalicibacterium</taxon>
    </lineage>
</organism>
<dbReference type="EC" id="6.3.2.12" evidence="7"/>
<comment type="pathway">
    <text evidence="3">Cofactor biosynthesis; tetrahydrofolate biosynthesis; 7,8-dihydrofolate from 2-amino-4-hydroxy-6-hydroxymethyl-7,8-dihydropteridine diphosphate and 4-aminobenzoate: step 2/2.</text>
</comment>
<dbReference type="AlphaFoldDB" id="A0A8J3F096"/>
<evidence type="ECO:0000256" key="5">
    <source>
        <dbReference type="ARBA" id="ARBA00008276"/>
    </source>
</evidence>
<keyword evidence="10 23" id="KW-0436">Ligase</keyword>
<evidence type="ECO:0000256" key="22">
    <source>
        <dbReference type="ARBA" id="ARBA00049161"/>
    </source>
</evidence>
<evidence type="ECO:0000256" key="14">
    <source>
        <dbReference type="ARBA" id="ARBA00022842"/>
    </source>
</evidence>
<evidence type="ECO:0000256" key="8">
    <source>
        <dbReference type="ARBA" id="ARBA00013025"/>
    </source>
</evidence>
<comment type="caution">
    <text evidence="26">The sequence shown here is derived from an EMBL/GenBank/DDBJ whole genome shotgun (WGS) entry which is preliminary data.</text>
</comment>
<evidence type="ECO:0000256" key="3">
    <source>
        <dbReference type="ARBA" id="ARBA00004799"/>
    </source>
</evidence>
<dbReference type="Pfam" id="PF08245">
    <property type="entry name" value="Mur_ligase_M"/>
    <property type="match status" value="1"/>
</dbReference>
<keyword evidence="12 23" id="KW-0547">Nucleotide-binding</keyword>
<proteinExistence type="inferred from homology"/>
<comment type="similarity">
    <text evidence="5 23">Belongs to the folylpolyglutamate synthase family.</text>
</comment>
<evidence type="ECO:0000256" key="17">
    <source>
        <dbReference type="ARBA" id="ARBA00030592"/>
    </source>
</evidence>
<dbReference type="PANTHER" id="PTHR11136">
    <property type="entry name" value="FOLYLPOLYGLUTAMATE SYNTHASE-RELATED"/>
    <property type="match status" value="1"/>
</dbReference>
<evidence type="ECO:0000256" key="23">
    <source>
        <dbReference type="PIRNR" id="PIRNR001563"/>
    </source>
</evidence>
<evidence type="ECO:0000256" key="19">
    <source>
        <dbReference type="ARBA" id="ARBA00047493"/>
    </source>
</evidence>
<comment type="subunit">
    <text evidence="6">Monomer.</text>
</comment>
<reference evidence="27" key="1">
    <citation type="journal article" date="2019" name="Int. J. Syst. Evol. Microbiol.">
        <title>The Global Catalogue of Microorganisms (GCM) 10K type strain sequencing project: providing services to taxonomists for standard genome sequencing and annotation.</title>
        <authorList>
            <consortium name="The Broad Institute Genomics Platform"/>
            <consortium name="The Broad Institute Genome Sequencing Center for Infectious Disease"/>
            <person name="Wu L."/>
            <person name="Ma J."/>
        </authorList>
    </citation>
    <scope>NUCLEOTIDE SEQUENCE [LARGE SCALE GENOMIC DNA]</scope>
    <source>
        <strain evidence="27">CCM 2767</strain>
    </source>
</reference>
<dbReference type="PIRSF" id="PIRSF001563">
    <property type="entry name" value="Folylpolyglu_synth"/>
    <property type="match status" value="1"/>
</dbReference>
<dbReference type="GO" id="GO:0005524">
    <property type="term" value="F:ATP binding"/>
    <property type="evidence" value="ECO:0007669"/>
    <property type="project" value="UniProtKB-KW"/>
</dbReference>
<dbReference type="GO" id="GO:0004326">
    <property type="term" value="F:tetrahydrofolylpolyglutamate synthase activity"/>
    <property type="evidence" value="ECO:0007669"/>
    <property type="project" value="UniProtKB-EC"/>
</dbReference>
<evidence type="ECO:0000256" key="18">
    <source>
        <dbReference type="ARBA" id="ARBA00032510"/>
    </source>
</evidence>
<dbReference type="GO" id="GO:0046654">
    <property type="term" value="P:tetrahydrofolate biosynthetic process"/>
    <property type="evidence" value="ECO:0007669"/>
    <property type="project" value="UniProtKB-UniPathway"/>
</dbReference>
<evidence type="ECO:0000259" key="25">
    <source>
        <dbReference type="Pfam" id="PF08245"/>
    </source>
</evidence>
<evidence type="ECO:0000256" key="1">
    <source>
        <dbReference type="ARBA" id="ARBA00001946"/>
    </source>
</evidence>
<keyword evidence="15" id="KW-0289">Folate biosynthesis</keyword>
<dbReference type="FunFam" id="3.40.1190.10:FF:000004">
    <property type="entry name" value="Dihydrofolate synthase/folylpolyglutamate synthase"/>
    <property type="match status" value="1"/>
</dbReference>
<evidence type="ECO:0000256" key="7">
    <source>
        <dbReference type="ARBA" id="ARBA00013023"/>
    </source>
</evidence>
<feature type="domain" description="Mur ligase C-terminal" evidence="24">
    <location>
        <begin position="288"/>
        <end position="417"/>
    </location>
</feature>
<dbReference type="UniPathway" id="UPA00077">
    <property type="reaction ID" value="UER00157"/>
</dbReference>
<evidence type="ECO:0000256" key="16">
    <source>
        <dbReference type="ARBA" id="ARBA00030048"/>
    </source>
</evidence>
<sequence length="432" mass="46955">MNTLPVTLDAWFTRLEAMHPKTIDMGLSRVQQVKMSMQMAFACPVITVGGTNGKGSTCAMLEAILLRAGYRVGLYTSPHLLVFNERVRINGQMVDDAQLIAAFNAIEQARGDVSLSYFEFTTLAAMWLFAEAGLDAVILEVGLGGRLDAVNVLDADVAIVTSVDIDHTEYLGDTREKIGFEKAGIFRTGRTAICGDPVPPASLVEHAEKIGADLWLFNRDFNYAGDKQQWNFSGRGNRRNALAYPALRGANQLLNASSVLAALEALRLRLPVSAQDVRSGLATVELVGRFQILPGKPLVILDVAHNPHAAATLAQNLDNMGFHPYTHAVFGAMQDKDIEGVLAHLKGRIDHWYLTDLPLPRAASASELRDKILKMDDGLKEGDTEHSVQTFASPAHAFANALSRAGESDRIAVFGSFLTVAGVMEFRNSAQH</sequence>
<comment type="function">
    <text evidence="2">Functions in two distinct reactions of the de novo folate biosynthetic pathway. Catalyzes the addition of a glutamate residue to dihydropteroate (7,8-dihydropteroate or H2Pte) to form dihydrofolate (7,8-dihydrofolate monoglutamate or H2Pte-Glu). Also catalyzes successive additions of L-glutamate to tetrahydrofolate or 10-formyltetrahydrofolate or 5,10-methylenetetrahydrofolate, leading to folylpolyglutamate derivatives.</text>
</comment>
<dbReference type="InterPro" id="IPR013221">
    <property type="entry name" value="Mur_ligase_cen"/>
</dbReference>
<dbReference type="InterPro" id="IPR036565">
    <property type="entry name" value="Mur-like_cat_sf"/>
</dbReference>
<comment type="pathway">
    <text evidence="4">Cofactor biosynthesis; tetrahydrofolylpolyglutamate biosynthesis.</text>
</comment>
<evidence type="ECO:0000313" key="26">
    <source>
        <dbReference type="EMBL" id="GGI16102.1"/>
    </source>
</evidence>
<name>A0A8J3F096_9BURK</name>
<keyword evidence="11" id="KW-0479">Metal-binding</keyword>
<dbReference type="GO" id="GO:0008841">
    <property type="term" value="F:dihydrofolate synthase activity"/>
    <property type="evidence" value="ECO:0007669"/>
    <property type="project" value="UniProtKB-EC"/>
</dbReference>
<dbReference type="Gene3D" id="3.40.1190.10">
    <property type="entry name" value="Mur-like, catalytic domain"/>
    <property type="match status" value="1"/>
</dbReference>
<accession>A0A8J3F096</accession>
<dbReference type="NCBIfam" id="NF008101">
    <property type="entry name" value="PRK10846.1"/>
    <property type="match status" value="1"/>
</dbReference>
<evidence type="ECO:0000313" key="27">
    <source>
        <dbReference type="Proteomes" id="UP000642180"/>
    </source>
</evidence>
<dbReference type="GO" id="GO:0005737">
    <property type="term" value="C:cytoplasm"/>
    <property type="evidence" value="ECO:0007669"/>
    <property type="project" value="TreeGrafter"/>
</dbReference>
<evidence type="ECO:0000256" key="10">
    <source>
        <dbReference type="ARBA" id="ARBA00022598"/>
    </source>
</evidence>
<dbReference type="EC" id="6.3.2.17" evidence="8"/>
<evidence type="ECO:0000256" key="21">
    <source>
        <dbReference type="ARBA" id="ARBA00049035"/>
    </source>
</evidence>
<dbReference type="RefSeq" id="WP_188379443.1">
    <property type="nucleotide sequence ID" value="NZ_BMDI01000001.1"/>
</dbReference>
<dbReference type="InterPro" id="IPR001645">
    <property type="entry name" value="Folylpolyglutamate_synth"/>
</dbReference>
<evidence type="ECO:0000256" key="11">
    <source>
        <dbReference type="ARBA" id="ARBA00022723"/>
    </source>
</evidence>
<dbReference type="Gene3D" id="3.90.190.20">
    <property type="entry name" value="Mur ligase, C-terminal domain"/>
    <property type="match status" value="1"/>
</dbReference>
<comment type="catalytic activity">
    <reaction evidence="19">
        <text>(6S)-5,6,7,8-tetrahydrofolyl-(gamma-L-Glu)(n) + L-glutamate + ATP = (6S)-5,6,7,8-tetrahydrofolyl-(gamma-L-Glu)(n+1) + ADP + phosphate + H(+)</text>
        <dbReference type="Rhea" id="RHEA:10580"/>
        <dbReference type="Rhea" id="RHEA-COMP:14738"/>
        <dbReference type="Rhea" id="RHEA-COMP:14740"/>
        <dbReference type="ChEBI" id="CHEBI:15378"/>
        <dbReference type="ChEBI" id="CHEBI:29985"/>
        <dbReference type="ChEBI" id="CHEBI:30616"/>
        <dbReference type="ChEBI" id="CHEBI:43474"/>
        <dbReference type="ChEBI" id="CHEBI:141005"/>
        <dbReference type="ChEBI" id="CHEBI:456216"/>
        <dbReference type="EC" id="6.3.2.17"/>
    </reaction>
</comment>
<dbReference type="Proteomes" id="UP000642180">
    <property type="component" value="Unassembled WGS sequence"/>
</dbReference>
<evidence type="ECO:0000256" key="20">
    <source>
        <dbReference type="ARBA" id="ARBA00047808"/>
    </source>
</evidence>
<feature type="domain" description="Mur ligase central" evidence="25">
    <location>
        <begin position="48"/>
        <end position="193"/>
    </location>
</feature>
<evidence type="ECO:0000256" key="2">
    <source>
        <dbReference type="ARBA" id="ARBA00002714"/>
    </source>
</evidence>
<evidence type="ECO:0000256" key="9">
    <source>
        <dbReference type="ARBA" id="ARBA00019357"/>
    </source>
</evidence>
<evidence type="ECO:0000256" key="6">
    <source>
        <dbReference type="ARBA" id="ARBA00011245"/>
    </source>
</evidence>
<evidence type="ECO:0000256" key="12">
    <source>
        <dbReference type="ARBA" id="ARBA00022741"/>
    </source>
</evidence>
<evidence type="ECO:0000259" key="24">
    <source>
        <dbReference type="Pfam" id="PF02875"/>
    </source>
</evidence>
<dbReference type="PANTHER" id="PTHR11136:SF0">
    <property type="entry name" value="DIHYDROFOLATE SYNTHETASE-RELATED"/>
    <property type="match status" value="1"/>
</dbReference>
<dbReference type="NCBIfam" id="TIGR01499">
    <property type="entry name" value="folC"/>
    <property type="match status" value="1"/>
</dbReference>
<keyword evidence="13 23" id="KW-0067">ATP-binding</keyword>
<evidence type="ECO:0000256" key="13">
    <source>
        <dbReference type="ARBA" id="ARBA00022840"/>
    </source>
</evidence>
<gene>
    <name evidence="26" type="primary">folC</name>
    <name evidence="26" type="ORF">GCM10008066_02280</name>
</gene>
<keyword evidence="14" id="KW-0460">Magnesium</keyword>
<dbReference type="EMBL" id="BMDI01000001">
    <property type="protein sequence ID" value="GGI16102.1"/>
    <property type="molecule type" value="Genomic_DNA"/>
</dbReference>
<protein>
    <recommendedName>
        <fullName evidence="9">Dihydrofolate synthase/folylpolyglutamate synthase</fullName>
        <ecNumber evidence="7">6.3.2.12</ecNumber>
        <ecNumber evidence="8">6.3.2.17</ecNumber>
    </recommendedName>
    <alternativeName>
        <fullName evidence="18">Folylpoly-gamma-glutamate synthetase-dihydrofolate synthetase</fullName>
    </alternativeName>
    <alternativeName>
        <fullName evidence="16">Folylpolyglutamate synthetase</fullName>
    </alternativeName>
    <alternativeName>
        <fullName evidence="17">Tetrahydrofolylpolyglutamate synthase</fullName>
    </alternativeName>
</protein>
<dbReference type="SUPFAM" id="SSF53244">
    <property type="entry name" value="MurD-like peptide ligases, peptide-binding domain"/>
    <property type="match status" value="1"/>
</dbReference>
<comment type="catalytic activity">
    <reaction evidence="21">
        <text>(6R)-5,10-methylenetetrahydrofolyl-(gamma-L-Glu)(n) + L-glutamate + ATP = (6R)-5,10-methylenetetrahydrofolyl-(gamma-L-Glu)(n+1) + ADP + phosphate + H(+)</text>
        <dbReference type="Rhea" id="RHEA:51912"/>
        <dbReference type="Rhea" id="RHEA-COMP:13257"/>
        <dbReference type="Rhea" id="RHEA-COMP:13258"/>
        <dbReference type="ChEBI" id="CHEBI:15378"/>
        <dbReference type="ChEBI" id="CHEBI:29985"/>
        <dbReference type="ChEBI" id="CHEBI:30616"/>
        <dbReference type="ChEBI" id="CHEBI:43474"/>
        <dbReference type="ChEBI" id="CHEBI:136572"/>
        <dbReference type="ChEBI" id="CHEBI:456216"/>
        <dbReference type="EC" id="6.3.2.17"/>
    </reaction>
</comment>
<keyword evidence="27" id="KW-1185">Reference proteome</keyword>
<dbReference type="GO" id="GO:0046656">
    <property type="term" value="P:folic acid biosynthetic process"/>
    <property type="evidence" value="ECO:0007669"/>
    <property type="project" value="UniProtKB-KW"/>
</dbReference>
<dbReference type="SUPFAM" id="SSF53623">
    <property type="entry name" value="MurD-like peptide ligases, catalytic domain"/>
    <property type="match status" value="1"/>
</dbReference>
<evidence type="ECO:0000256" key="15">
    <source>
        <dbReference type="ARBA" id="ARBA00022909"/>
    </source>
</evidence>
<comment type="catalytic activity">
    <reaction evidence="20">
        <text>10-formyltetrahydrofolyl-(gamma-L-Glu)(n) + L-glutamate + ATP = 10-formyltetrahydrofolyl-(gamma-L-Glu)(n+1) + ADP + phosphate + H(+)</text>
        <dbReference type="Rhea" id="RHEA:51904"/>
        <dbReference type="Rhea" id="RHEA-COMP:13088"/>
        <dbReference type="Rhea" id="RHEA-COMP:14300"/>
        <dbReference type="ChEBI" id="CHEBI:15378"/>
        <dbReference type="ChEBI" id="CHEBI:29985"/>
        <dbReference type="ChEBI" id="CHEBI:30616"/>
        <dbReference type="ChEBI" id="CHEBI:43474"/>
        <dbReference type="ChEBI" id="CHEBI:134413"/>
        <dbReference type="ChEBI" id="CHEBI:456216"/>
        <dbReference type="EC" id="6.3.2.17"/>
    </reaction>
</comment>
<dbReference type="InterPro" id="IPR004101">
    <property type="entry name" value="Mur_ligase_C"/>
</dbReference>
<comment type="cofactor">
    <cofactor evidence="1">
        <name>Mg(2+)</name>
        <dbReference type="ChEBI" id="CHEBI:18420"/>
    </cofactor>
</comment>
<dbReference type="Pfam" id="PF02875">
    <property type="entry name" value="Mur_ligase_C"/>
    <property type="match status" value="1"/>
</dbReference>
<comment type="catalytic activity">
    <reaction evidence="22">
        <text>7,8-dihydropteroate + L-glutamate + ATP = 7,8-dihydrofolate + ADP + phosphate + H(+)</text>
        <dbReference type="Rhea" id="RHEA:23584"/>
        <dbReference type="ChEBI" id="CHEBI:15378"/>
        <dbReference type="ChEBI" id="CHEBI:17839"/>
        <dbReference type="ChEBI" id="CHEBI:29985"/>
        <dbReference type="ChEBI" id="CHEBI:30616"/>
        <dbReference type="ChEBI" id="CHEBI:43474"/>
        <dbReference type="ChEBI" id="CHEBI:57451"/>
        <dbReference type="ChEBI" id="CHEBI:456216"/>
        <dbReference type="EC" id="6.3.2.12"/>
    </reaction>
</comment>
<dbReference type="InterPro" id="IPR036615">
    <property type="entry name" value="Mur_ligase_C_dom_sf"/>
</dbReference>
<evidence type="ECO:0000256" key="4">
    <source>
        <dbReference type="ARBA" id="ARBA00005150"/>
    </source>
</evidence>